<name>X1BQS7_9ZZZZ</name>
<protein>
    <submittedName>
        <fullName evidence="3">Uncharacterized protein</fullName>
    </submittedName>
</protein>
<dbReference type="InterPro" id="IPR038720">
    <property type="entry name" value="YprB_RNase_H-like_dom"/>
</dbReference>
<feature type="domain" description="YprB ribonuclease H-like" evidence="2">
    <location>
        <begin position="312"/>
        <end position="464"/>
    </location>
</feature>
<dbReference type="Gene3D" id="3.90.320.10">
    <property type="match status" value="1"/>
</dbReference>
<dbReference type="EMBL" id="BART01000727">
    <property type="protein sequence ID" value="GAG74501.1"/>
    <property type="molecule type" value="Genomic_DNA"/>
</dbReference>
<feature type="non-terminal residue" evidence="3">
    <location>
        <position position="464"/>
    </location>
</feature>
<dbReference type="InterPro" id="IPR038726">
    <property type="entry name" value="PDDEXK_AddAB-type"/>
</dbReference>
<proteinExistence type="predicted"/>
<evidence type="ECO:0000259" key="1">
    <source>
        <dbReference type="Pfam" id="PF12705"/>
    </source>
</evidence>
<evidence type="ECO:0000313" key="3">
    <source>
        <dbReference type="EMBL" id="GAG74501.1"/>
    </source>
</evidence>
<comment type="caution">
    <text evidence="3">The sequence shown here is derived from an EMBL/GenBank/DDBJ whole genome shotgun (WGS) entry which is preliminary data.</text>
</comment>
<reference evidence="3" key="1">
    <citation type="journal article" date="2014" name="Front. Microbiol.">
        <title>High frequency of phylogenetically diverse reductive dehalogenase-homologous genes in deep subseafloor sedimentary metagenomes.</title>
        <authorList>
            <person name="Kawai M."/>
            <person name="Futagami T."/>
            <person name="Toyoda A."/>
            <person name="Takaki Y."/>
            <person name="Nishi S."/>
            <person name="Hori S."/>
            <person name="Arai W."/>
            <person name="Tsubouchi T."/>
            <person name="Morono Y."/>
            <person name="Uchiyama I."/>
            <person name="Ito T."/>
            <person name="Fujiyama A."/>
            <person name="Inagaki F."/>
            <person name="Takami H."/>
        </authorList>
    </citation>
    <scope>NUCLEOTIDE SEQUENCE</scope>
    <source>
        <strain evidence="3">Expedition CK06-06</strain>
    </source>
</reference>
<gene>
    <name evidence="3" type="ORF">S01H4_03095</name>
</gene>
<accession>X1BQS7</accession>
<feature type="domain" description="PD-(D/E)XK endonuclease-like" evidence="1">
    <location>
        <begin position="74"/>
        <end position="222"/>
    </location>
</feature>
<dbReference type="InterPro" id="IPR019993">
    <property type="entry name" value="RecB_nuclease_TM0106_put"/>
</dbReference>
<evidence type="ECO:0000259" key="2">
    <source>
        <dbReference type="Pfam" id="PF13482"/>
    </source>
</evidence>
<dbReference type="Pfam" id="PF12705">
    <property type="entry name" value="PDDEXK_1"/>
    <property type="match status" value="1"/>
</dbReference>
<dbReference type="Pfam" id="PF13482">
    <property type="entry name" value="RNase_H_2"/>
    <property type="match status" value="1"/>
</dbReference>
<dbReference type="NCBIfam" id="TIGR03491">
    <property type="entry name" value="TM0106 family RecB-like putative nuclease"/>
    <property type="match status" value="1"/>
</dbReference>
<organism evidence="3">
    <name type="scientific">marine sediment metagenome</name>
    <dbReference type="NCBI Taxonomy" id="412755"/>
    <lineage>
        <taxon>unclassified sequences</taxon>
        <taxon>metagenomes</taxon>
        <taxon>ecological metagenomes</taxon>
    </lineage>
</organism>
<dbReference type="InterPro" id="IPR011604">
    <property type="entry name" value="PDDEXK-like_dom_sf"/>
</dbReference>
<sequence>MPDKLSANMLYNYVKCPHRLTLDLFGDYSKQDPISSFVKLLWEKGTDFEKQVIKSLEIPFLDLRSYSRIEKEKRTKEAMDNGIELIYSGRIGAGNLIGEPDLLRRDGDGYISGDIKSGSGLEGESDLSEGKPKLHYTVQLALYTDILEKLGISAGRNPFIWDIHGREIEYDLNSPQSTRKPESWWVKYQNCLEAVSKIAEHELKTLPAYSGICKLCQWRTYCLKCLRKANDLTLIPELGRSKRDTMINHVDSVSEFAKADLDIFKKKNKTIFPGIGMGSLQKFQERAILLSKKGSKPYLKSQITLPEAPTELFFDIETDPMRDICYLHGFVERRNRDTNTERYVPFFSDQPDEQEEKLAFSQAWEFIQKSMPCTIYYYSPYEKTQWKKLQGKYPDVMSEDDIVKMFNPEYAVDLYLDVVKKKTEWPTNDYSIKTLAYYLGFHWRDESPSGAESIEWYHRWVETG</sequence>
<dbReference type="AlphaFoldDB" id="X1BQS7"/>